<reference evidence="1" key="2">
    <citation type="journal article" date="2023" name="BMC Genomics">
        <title>Pest status, molecular evolution, and epigenetic factors derived from the genome assembly of Frankliniella fusca, a thysanopteran phytovirus vector.</title>
        <authorList>
            <person name="Catto M.A."/>
            <person name="Labadie P.E."/>
            <person name="Jacobson A.L."/>
            <person name="Kennedy G.G."/>
            <person name="Srinivasan R."/>
            <person name="Hunt B.G."/>
        </authorList>
    </citation>
    <scope>NUCLEOTIDE SEQUENCE</scope>
    <source>
        <strain evidence="1">PL_HMW_Pooled</strain>
    </source>
</reference>
<dbReference type="Proteomes" id="UP001219518">
    <property type="component" value="Unassembled WGS sequence"/>
</dbReference>
<dbReference type="AlphaFoldDB" id="A0AAE1LM48"/>
<gene>
    <name evidence="1" type="ORF">KUF71_013548</name>
</gene>
<evidence type="ECO:0000313" key="2">
    <source>
        <dbReference type="Proteomes" id="UP001219518"/>
    </source>
</evidence>
<comment type="caution">
    <text evidence="1">The sequence shown here is derived from an EMBL/GenBank/DDBJ whole genome shotgun (WGS) entry which is preliminary data.</text>
</comment>
<name>A0AAE1LM48_9NEOP</name>
<sequence length="80" mass="9608">MFPPFPTPLNILYSVVSVNLKERWSDYDYEYFGYGDYRGGYSDPYYDEYYRYEDYYFDYPPAPPARGRARQPQSVGSFDC</sequence>
<organism evidence="1 2">
    <name type="scientific">Frankliniella fusca</name>
    <dbReference type="NCBI Taxonomy" id="407009"/>
    <lineage>
        <taxon>Eukaryota</taxon>
        <taxon>Metazoa</taxon>
        <taxon>Ecdysozoa</taxon>
        <taxon>Arthropoda</taxon>
        <taxon>Hexapoda</taxon>
        <taxon>Insecta</taxon>
        <taxon>Pterygota</taxon>
        <taxon>Neoptera</taxon>
        <taxon>Paraneoptera</taxon>
        <taxon>Thysanoptera</taxon>
        <taxon>Terebrantia</taxon>
        <taxon>Thripoidea</taxon>
        <taxon>Thripidae</taxon>
        <taxon>Frankliniella</taxon>
    </lineage>
</organism>
<proteinExistence type="predicted"/>
<dbReference type="EMBL" id="JAHWGI010001227">
    <property type="protein sequence ID" value="KAK3925341.1"/>
    <property type="molecule type" value="Genomic_DNA"/>
</dbReference>
<protein>
    <submittedName>
        <fullName evidence="1">Coiled-coil domain-containing protein 80</fullName>
    </submittedName>
</protein>
<keyword evidence="2" id="KW-1185">Reference proteome</keyword>
<accession>A0AAE1LM48</accession>
<evidence type="ECO:0000313" key="1">
    <source>
        <dbReference type="EMBL" id="KAK3925341.1"/>
    </source>
</evidence>
<reference evidence="1" key="1">
    <citation type="submission" date="2021-07" db="EMBL/GenBank/DDBJ databases">
        <authorList>
            <person name="Catto M.A."/>
            <person name="Jacobson A."/>
            <person name="Kennedy G."/>
            <person name="Labadie P."/>
            <person name="Hunt B.G."/>
            <person name="Srinivasan R."/>
        </authorList>
    </citation>
    <scope>NUCLEOTIDE SEQUENCE</scope>
    <source>
        <strain evidence="1">PL_HMW_Pooled</strain>
        <tissue evidence="1">Head</tissue>
    </source>
</reference>